<name>A0A6A5ZB88_9PLEO</name>
<evidence type="ECO:0000313" key="1">
    <source>
        <dbReference type="EMBL" id="KAF2116742.1"/>
    </source>
</evidence>
<accession>A0A6A5ZB88</accession>
<dbReference type="Proteomes" id="UP000799770">
    <property type="component" value="Unassembled WGS sequence"/>
</dbReference>
<dbReference type="EMBL" id="ML977320">
    <property type="protein sequence ID" value="KAF2116742.1"/>
    <property type="molecule type" value="Genomic_DNA"/>
</dbReference>
<keyword evidence="2" id="KW-1185">Reference proteome</keyword>
<gene>
    <name evidence="1" type="ORF">BDV96DRAFT_657953</name>
</gene>
<evidence type="ECO:0000313" key="2">
    <source>
        <dbReference type="Proteomes" id="UP000799770"/>
    </source>
</evidence>
<reference evidence="1" key="1">
    <citation type="journal article" date="2020" name="Stud. Mycol.">
        <title>101 Dothideomycetes genomes: a test case for predicting lifestyles and emergence of pathogens.</title>
        <authorList>
            <person name="Haridas S."/>
            <person name="Albert R."/>
            <person name="Binder M."/>
            <person name="Bloem J."/>
            <person name="Labutti K."/>
            <person name="Salamov A."/>
            <person name="Andreopoulos B."/>
            <person name="Baker S."/>
            <person name="Barry K."/>
            <person name="Bills G."/>
            <person name="Bluhm B."/>
            <person name="Cannon C."/>
            <person name="Castanera R."/>
            <person name="Culley D."/>
            <person name="Daum C."/>
            <person name="Ezra D."/>
            <person name="Gonzalez J."/>
            <person name="Henrissat B."/>
            <person name="Kuo A."/>
            <person name="Liang C."/>
            <person name="Lipzen A."/>
            <person name="Lutzoni F."/>
            <person name="Magnuson J."/>
            <person name="Mondo S."/>
            <person name="Nolan M."/>
            <person name="Ohm R."/>
            <person name="Pangilinan J."/>
            <person name="Park H.-J."/>
            <person name="Ramirez L."/>
            <person name="Alfaro M."/>
            <person name="Sun H."/>
            <person name="Tritt A."/>
            <person name="Yoshinaga Y."/>
            <person name="Zwiers L.-H."/>
            <person name="Turgeon B."/>
            <person name="Goodwin S."/>
            <person name="Spatafora J."/>
            <person name="Crous P."/>
            <person name="Grigoriev I."/>
        </authorList>
    </citation>
    <scope>NUCLEOTIDE SEQUENCE</scope>
    <source>
        <strain evidence="1">CBS 627.86</strain>
    </source>
</reference>
<protein>
    <submittedName>
        <fullName evidence="1">Uncharacterized protein</fullName>
    </submittedName>
</protein>
<dbReference type="OrthoDB" id="3801076at2759"/>
<dbReference type="AlphaFoldDB" id="A0A6A5ZB88"/>
<proteinExistence type="predicted"/>
<organism evidence="1 2">
    <name type="scientific">Lophiotrema nucula</name>
    <dbReference type="NCBI Taxonomy" id="690887"/>
    <lineage>
        <taxon>Eukaryota</taxon>
        <taxon>Fungi</taxon>
        <taxon>Dikarya</taxon>
        <taxon>Ascomycota</taxon>
        <taxon>Pezizomycotina</taxon>
        <taxon>Dothideomycetes</taxon>
        <taxon>Pleosporomycetidae</taxon>
        <taxon>Pleosporales</taxon>
        <taxon>Lophiotremataceae</taxon>
        <taxon>Lophiotrema</taxon>
    </lineage>
</organism>
<sequence length="306" mass="35624">MAEAQLQSILLRQPFDIRLVLYSHIDLPPFSECRDYSGFFLCCRQVKDEIGHEATLQIKLYLSDLEKHEDNKDARLNLIPPASAFNSPTITVRIPFDYPEDRWHHDAYTISQRNVFDFTYRHKSFETHESIAPTIRPLLSLFLSCINFELVPTEDTIHRITEEETQFADRSNLIQHTPLGVLIGQYSSLDVIARFGLHMHCTGQQVLNTTNMTLQWDFRPPGQCLESENNGEWLDGPKFDDIAIRGAQHTDSFTMDRRAGRVEWDLDKQCHAKYLERKRVEGSGCSWYDDVLDREDWGDELDWELA</sequence>